<reference evidence="2 3" key="1">
    <citation type="journal article" date="2010" name="J. Bacteriol.">
        <title>Genome sequences of Oceanicola granulosus HTCC2516(T) and Oceanicola batsensis HTCC2597(TDelta).</title>
        <authorList>
            <person name="Thrash J.C."/>
            <person name="Cho J.C."/>
            <person name="Vergin K.L."/>
            <person name="Giovannoni S.J."/>
        </authorList>
    </citation>
    <scope>NUCLEOTIDE SEQUENCE [LARGE SCALE GENOMIC DNA]</scope>
    <source>
        <strain evidence="3">ATCC BAA-861 / DSM 15982 / KCTC 12143 / HTCC2516</strain>
    </source>
</reference>
<dbReference type="EMBL" id="AAOT01000001">
    <property type="protein sequence ID" value="EAR53167.1"/>
    <property type="molecule type" value="Genomic_DNA"/>
</dbReference>
<dbReference type="AlphaFoldDB" id="Q2CJH2"/>
<evidence type="ECO:0000313" key="2">
    <source>
        <dbReference type="EMBL" id="EAR53167.1"/>
    </source>
</evidence>
<feature type="non-terminal residue" evidence="2">
    <location>
        <position position="55"/>
    </location>
</feature>
<dbReference type="STRING" id="314256.OG2516_11906"/>
<protein>
    <submittedName>
        <fullName evidence="2">ABC transporter, fused ATPase domains</fullName>
    </submittedName>
</protein>
<gene>
    <name evidence="2" type="ORF">OG2516_11906</name>
</gene>
<evidence type="ECO:0000256" key="1">
    <source>
        <dbReference type="SAM" id="MobiDB-lite"/>
    </source>
</evidence>
<dbReference type="Proteomes" id="UP000003635">
    <property type="component" value="Unassembled WGS sequence"/>
</dbReference>
<sequence length="55" mass="5904">MLAALSGELRTKPGMVRFKGDDIGRRGPNERSARALLPAPEERMGHAAAPDMSLT</sequence>
<proteinExistence type="predicted"/>
<organism evidence="2 3">
    <name type="scientific">Oceanicola granulosus (strain ATCC BAA-861 / DSM 15982 / KCTC 12143 / HTCC2516)</name>
    <dbReference type="NCBI Taxonomy" id="314256"/>
    <lineage>
        <taxon>Bacteria</taxon>
        <taxon>Pseudomonadati</taxon>
        <taxon>Pseudomonadota</taxon>
        <taxon>Alphaproteobacteria</taxon>
        <taxon>Rhodobacterales</taxon>
        <taxon>Roseobacteraceae</taxon>
        <taxon>Oceanicola</taxon>
    </lineage>
</organism>
<dbReference type="HOGENOM" id="CLU_3037087_0_0_5"/>
<evidence type="ECO:0000313" key="3">
    <source>
        <dbReference type="Proteomes" id="UP000003635"/>
    </source>
</evidence>
<keyword evidence="3" id="KW-1185">Reference proteome</keyword>
<name>Q2CJH2_OCEGH</name>
<feature type="compositionally biased region" description="Basic and acidic residues" evidence="1">
    <location>
        <begin position="18"/>
        <end position="33"/>
    </location>
</feature>
<accession>Q2CJH2</accession>
<feature type="region of interest" description="Disordered" evidence="1">
    <location>
        <begin position="1"/>
        <end position="55"/>
    </location>
</feature>
<dbReference type="eggNOG" id="COG3845">
    <property type="taxonomic scope" value="Bacteria"/>
</dbReference>
<comment type="caution">
    <text evidence="2">The sequence shown here is derived from an EMBL/GenBank/DDBJ whole genome shotgun (WGS) entry which is preliminary data.</text>
</comment>